<dbReference type="PANTHER" id="PTHR10859:SF114">
    <property type="entry name" value="DOLICHOL-PHOSPHATE MANNOSYLTRANSFERASE"/>
    <property type="match status" value="1"/>
</dbReference>
<dbReference type="Pfam" id="PF00535">
    <property type="entry name" value="Glycos_transf_2"/>
    <property type="match status" value="1"/>
</dbReference>
<evidence type="ECO:0000259" key="1">
    <source>
        <dbReference type="Pfam" id="PF00535"/>
    </source>
</evidence>
<reference evidence="2" key="2">
    <citation type="submission" date="2021-04" db="EMBL/GenBank/DDBJ databases">
        <authorList>
            <person name="Gilroy R."/>
        </authorList>
    </citation>
    <scope>NUCLEOTIDE SEQUENCE</scope>
    <source>
        <strain evidence="2">CHK169-4300</strain>
    </source>
</reference>
<evidence type="ECO:0000313" key="3">
    <source>
        <dbReference type="Proteomes" id="UP000824106"/>
    </source>
</evidence>
<reference evidence="2" key="1">
    <citation type="journal article" date="2021" name="PeerJ">
        <title>Extensive microbial diversity within the chicken gut microbiome revealed by metagenomics and culture.</title>
        <authorList>
            <person name="Gilroy R."/>
            <person name="Ravi A."/>
            <person name="Getino M."/>
            <person name="Pursley I."/>
            <person name="Horton D.L."/>
            <person name="Alikhan N.F."/>
            <person name="Baker D."/>
            <person name="Gharbi K."/>
            <person name="Hall N."/>
            <person name="Watson M."/>
            <person name="Adriaenssens E.M."/>
            <person name="Foster-Nyarko E."/>
            <person name="Jarju S."/>
            <person name="Secka A."/>
            <person name="Antonio M."/>
            <person name="Oren A."/>
            <person name="Chaudhuri R.R."/>
            <person name="La Ragione R."/>
            <person name="Hildebrand F."/>
            <person name="Pallen M.J."/>
        </authorList>
    </citation>
    <scope>NUCLEOTIDE SEQUENCE</scope>
    <source>
        <strain evidence="2">CHK169-4300</strain>
    </source>
</reference>
<dbReference type="SUPFAM" id="SSF53448">
    <property type="entry name" value="Nucleotide-diphospho-sugar transferases"/>
    <property type="match status" value="1"/>
</dbReference>
<dbReference type="GO" id="GO:0006487">
    <property type="term" value="P:protein N-linked glycosylation"/>
    <property type="evidence" value="ECO:0007669"/>
    <property type="project" value="TreeGrafter"/>
</dbReference>
<sequence>MKKFAVIIPAYRPMKSLPEYVHNLIQNGVPHVIVVDDGSGASYKDIFAEIKTFKECILITHPKNKGKGAALKTGFDYFLKHFPSLNGVVTADADGQHAIKDVLQVGKRLDTMDTGFVLGSRTFNLKYMPLRSWIGNRLTSLVFKIFFGQFIRDTQTGLRGITSSELPWVSQLSGDKFDYEMIMLIHMVSKNKRVISVDIKTLYEKNHTSNFETFKDTKLVARALFRQYFKQTESQ</sequence>
<dbReference type="InterPro" id="IPR001173">
    <property type="entry name" value="Glyco_trans_2-like"/>
</dbReference>
<dbReference type="CDD" id="cd04179">
    <property type="entry name" value="DPM_DPG-synthase_like"/>
    <property type="match status" value="1"/>
</dbReference>
<name>A0A9D2G190_9LACT</name>
<protein>
    <submittedName>
        <fullName evidence="2">Glycosyltransferase family 2 protein</fullName>
    </submittedName>
</protein>
<dbReference type="Proteomes" id="UP000824106">
    <property type="component" value="Unassembled WGS sequence"/>
</dbReference>
<evidence type="ECO:0000313" key="2">
    <source>
        <dbReference type="EMBL" id="HIZ71194.1"/>
    </source>
</evidence>
<comment type="caution">
    <text evidence="2">The sequence shown here is derived from an EMBL/GenBank/DDBJ whole genome shotgun (WGS) entry which is preliminary data.</text>
</comment>
<dbReference type="InterPro" id="IPR029044">
    <property type="entry name" value="Nucleotide-diphossugar_trans"/>
</dbReference>
<dbReference type="AlphaFoldDB" id="A0A9D2G190"/>
<proteinExistence type="predicted"/>
<organism evidence="2 3">
    <name type="scientific">Candidatus Atopostipes pullistercoris</name>
    <dbReference type="NCBI Taxonomy" id="2838467"/>
    <lineage>
        <taxon>Bacteria</taxon>
        <taxon>Bacillati</taxon>
        <taxon>Bacillota</taxon>
        <taxon>Bacilli</taxon>
        <taxon>Lactobacillales</taxon>
        <taxon>Carnobacteriaceae</taxon>
        <taxon>Atopostipes</taxon>
    </lineage>
</organism>
<dbReference type="EMBL" id="DXAZ01000083">
    <property type="protein sequence ID" value="HIZ71194.1"/>
    <property type="molecule type" value="Genomic_DNA"/>
</dbReference>
<gene>
    <name evidence="2" type="ORF">H9808_05450</name>
</gene>
<dbReference type="Gene3D" id="3.90.550.10">
    <property type="entry name" value="Spore Coat Polysaccharide Biosynthesis Protein SpsA, Chain A"/>
    <property type="match status" value="1"/>
</dbReference>
<feature type="domain" description="Glycosyltransferase 2-like" evidence="1">
    <location>
        <begin position="6"/>
        <end position="123"/>
    </location>
</feature>
<accession>A0A9D2G190</accession>
<dbReference type="PANTHER" id="PTHR10859">
    <property type="entry name" value="GLYCOSYL TRANSFERASE"/>
    <property type="match status" value="1"/>
</dbReference>